<dbReference type="InterPro" id="IPR001764">
    <property type="entry name" value="Glyco_hydro_3_N"/>
</dbReference>
<dbReference type="InterPro" id="IPR036962">
    <property type="entry name" value="Glyco_hydro_3_N_sf"/>
</dbReference>
<dbReference type="InterPro" id="IPR050288">
    <property type="entry name" value="Cellulose_deg_GH3"/>
</dbReference>
<dbReference type="SMART" id="SM01217">
    <property type="entry name" value="Fn3_like"/>
    <property type="match status" value="1"/>
</dbReference>
<evidence type="ECO:0000256" key="1">
    <source>
        <dbReference type="ARBA" id="ARBA00005336"/>
    </source>
</evidence>
<proteinExistence type="inferred from homology"/>
<reference evidence="5" key="2">
    <citation type="submission" date="2021-04" db="EMBL/GenBank/DDBJ databases">
        <authorList>
            <person name="Gilroy R."/>
        </authorList>
    </citation>
    <scope>NUCLEOTIDE SEQUENCE</scope>
    <source>
        <strain evidence="5">ChiBcec8-13705</strain>
    </source>
</reference>
<comment type="similarity">
    <text evidence="1">Belongs to the glycosyl hydrolase 3 family.</text>
</comment>
<protein>
    <submittedName>
        <fullName evidence="5">Glycoside hydrolase family 3 C-terminal domain-containing protein</fullName>
    </submittedName>
</protein>
<name>A0A9D2M5Y1_9FIRM</name>
<dbReference type="SUPFAM" id="SSF51445">
    <property type="entry name" value="(Trans)glycosidases"/>
    <property type="match status" value="1"/>
</dbReference>
<feature type="domain" description="Fibronectin type III-like" evidence="4">
    <location>
        <begin position="343"/>
        <end position="414"/>
    </location>
</feature>
<dbReference type="Pfam" id="PF00933">
    <property type="entry name" value="Glyco_hydro_3"/>
    <property type="match status" value="1"/>
</dbReference>
<reference evidence="5" key="1">
    <citation type="journal article" date="2021" name="PeerJ">
        <title>Extensive microbial diversity within the chicken gut microbiome revealed by metagenomics and culture.</title>
        <authorList>
            <person name="Gilroy R."/>
            <person name="Ravi A."/>
            <person name="Getino M."/>
            <person name="Pursley I."/>
            <person name="Horton D.L."/>
            <person name="Alikhan N.F."/>
            <person name="Baker D."/>
            <person name="Gharbi K."/>
            <person name="Hall N."/>
            <person name="Watson M."/>
            <person name="Adriaenssens E.M."/>
            <person name="Foster-Nyarko E."/>
            <person name="Jarju S."/>
            <person name="Secka A."/>
            <person name="Antonio M."/>
            <person name="Oren A."/>
            <person name="Chaudhuri R.R."/>
            <person name="La Ragione R."/>
            <person name="Hildebrand F."/>
            <person name="Pallen M.J."/>
        </authorList>
    </citation>
    <scope>NUCLEOTIDE SEQUENCE</scope>
    <source>
        <strain evidence="5">ChiBcec8-13705</strain>
    </source>
</reference>
<dbReference type="PANTHER" id="PTHR42715">
    <property type="entry name" value="BETA-GLUCOSIDASE"/>
    <property type="match status" value="1"/>
</dbReference>
<accession>A0A9D2M5Y1</accession>
<organism evidence="5 6">
    <name type="scientific">Candidatus Gemmiger avicola</name>
    <dbReference type="NCBI Taxonomy" id="2838605"/>
    <lineage>
        <taxon>Bacteria</taxon>
        <taxon>Bacillati</taxon>
        <taxon>Bacillota</taxon>
        <taxon>Clostridia</taxon>
        <taxon>Eubacteriales</taxon>
        <taxon>Gemmiger</taxon>
    </lineage>
</organism>
<evidence type="ECO:0000313" key="6">
    <source>
        <dbReference type="Proteomes" id="UP000886803"/>
    </source>
</evidence>
<dbReference type="EMBL" id="DWYG01000037">
    <property type="protein sequence ID" value="HJB41473.1"/>
    <property type="molecule type" value="Genomic_DNA"/>
</dbReference>
<dbReference type="PRINTS" id="PR00133">
    <property type="entry name" value="GLHYDRLASE3"/>
</dbReference>
<dbReference type="Proteomes" id="UP000886803">
    <property type="component" value="Unassembled WGS sequence"/>
</dbReference>
<feature type="region of interest" description="Disordered" evidence="3">
    <location>
        <begin position="513"/>
        <end position="535"/>
    </location>
</feature>
<dbReference type="InterPro" id="IPR002772">
    <property type="entry name" value="Glyco_hydro_3_C"/>
</dbReference>
<sequence>MPRNVRKRPLSGTADPAPRPYEAANASLARRAATEGFVLLENKNNLLPLSPKAPLALFGAGATHTVKGGTGSGDVNERASVSIRQGLVEAGFSLTTDQWLDDCEARYAAARQAWKQEVLADARVREQAGELSAFFMAYSARPFLLPAGGDVYATEAEVAVYVLARVAGEGADRQAGPGDYALSAEEHAQLADLCRLYRHVVLLINAGGVVDLSCLDEFPAIEAVLVISQPGMEGGRAVADVLSGAVNPSGKLTDTWAFRYADYPNAATFSHNNGNVEQEIYQEGLYVGYRYFDSFEIAVRYGFGFGLSYTEFELDGAQVACAADGTVLVKVAVTNAGKRAGREVVQLYAGLPDGKLEKEARRLIAFAKTGLLAPGETEVLTLSFGPECLESYDEVAAAWILEPGIYGLYLGDSLAESGLVAALDLPAAKILTKTETICPPEAPVETLCLPANRRAARYAAMCLAAKGVPVLPYDLSAVAPRIVSYSTDEAPDEASRLVDALSVDQLVCLATGEPSKGQGAEEAGETGGALGSAGAAVPGSAAETSSAALAEGVAPLVLADGPAGLRLTQTYYLQDGKPQPTPMSLGLEHGLLYDGPAPQGEARYQYCTAMPVGTLLAQSWDLALLRAVGDAIGAEMALFGVDLWLAPGMNLHRNPLCGRNFEYFAEDPLLSGRCAAAITQGVQRHPGLGVTIKHFACNNQEDNRMGSNSILTERCLRELYLKGFEIAVREARPRAIMTSYNLINGVHAANCYDLCTKVARCEFGFTGLIMTDWTTTNIDAACTAAGCILAGNDVVMPGMAMDHASIRAALADGSLTEARLRWCITHLVRVILQSDRYE</sequence>
<dbReference type="GO" id="GO:0005975">
    <property type="term" value="P:carbohydrate metabolic process"/>
    <property type="evidence" value="ECO:0007669"/>
    <property type="project" value="InterPro"/>
</dbReference>
<evidence type="ECO:0000256" key="3">
    <source>
        <dbReference type="SAM" id="MobiDB-lite"/>
    </source>
</evidence>
<evidence type="ECO:0000313" key="5">
    <source>
        <dbReference type="EMBL" id="HJB41473.1"/>
    </source>
</evidence>
<dbReference type="InterPro" id="IPR013783">
    <property type="entry name" value="Ig-like_fold"/>
</dbReference>
<dbReference type="Pfam" id="PF14310">
    <property type="entry name" value="Fn3-like"/>
    <property type="match status" value="1"/>
</dbReference>
<dbReference type="AlphaFoldDB" id="A0A9D2M5Y1"/>
<feature type="region of interest" description="Disordered" evidence="3">
    <location>
        <begin position="1"/>
        <end position="20"/>
    </location>
</feature>
<dbReference type="InterPro" id="IPR036881">
    <property type="entry name" value="Glyco_hydro_3_C_sf"/>
</dbReference>
<evidence type="ECO:0000259" key="4">
    <source>
        <dbReference type="SMART" id="SM01217"/>
    </source>
</evidence>
<dbReference type="InterPro" id="IPR017853">
    <property type="entry name" value="GH"/>
</dbReference>
<dbReference type="Pfam" id="PF01915">
    <property type="entry name" value="Glyco_hydro_3_C"/>
    <property type="match status" value="1"/>
</dbReference>
<dbReference type="InterPro" id="IPR026891">
    <property type="entry name" value="Fn3-like"/>
</dbReference>
<evidence type="ECO:0000256" key="2">
    <source>
        <dbReference type="ARBA" id="ARBA00022801"/>
    </source>
</evidence>
<dbReference type="PANTHER" id="PTHR42715:SF10">
    <property type="entry name" value="BETA-GLUCOSIDASE"/>
    <property type="match status" value="1"/>
</dbReference>
<keyword evidence="2 5" id="KW-0378">Hydrolase</keyword>
<gene>
    <name evidence="5" type="ORF">H9945_03155</name>
</gene>
<dbReference type="GO" id="GO:0004553">
    <property type="term" value="F:hydrolase activity, hydrolyzing O-glycosyl compounds"/>
    <property type="evidence" value="ECO:0007669"/>
    <property type="project" value="InterPro"/>
</dbReference>
<dbReference type="Gene3D" id="3.40.50.1700">
    <property type="entry name" value="Glycoside hydrolase family 3 C-terminal domain"/>
    <property type="match status" value="1"/>
</dbReference>
<dbReference type="SUPFAM" id="SSF52279">
    <property type="entry name" value="Beta-D-glucan exohydrolase, C-terminal domain"/>
    <property type="match status" value="1"/>
</dbReference>
<comment type="caution">
    <text evidence="5">The sequence shown here is derived from an EMBL/GenBank/DDBJ whole genome shotgun (WGS) entry which is preliminary data.</text>
</comment>
<dbReference type="Gene3D" id="3.20.20.300">
    <property type="entry name" value="Glycoside hydrolase, family 3, N-terminal domain"/>
    <property type="match status" value="1"/>
</dbReference>
<dbReference type="Gene3D" id="2.60.40.10">
    <property type="entry name" value="Immunoglobulins"/>
    <property type="match status" value="1"/>
</dbReference>